<dbReference type="PROSITE" id="PS50157">
    <property type="entry name" value="ZINC_FINGER_C2H2_2"/>
    <property type="match status" value="3"/>
</dbReference>
<gene>
    <name evidence="8" type="ORF">JZ751_018613</name>
</gene>
<dbReference type="OrthoDB" id="10069600at2759"/>
<feature type="compositionally biased region" description="Pro residues" evidence="6">
    <location>
        <begin position="798"/>
        <end position="812"/>
    </location>
</feature>
<evidence type="ECO:0000256" key="2">
    <source>
        <dbReference type="ARBA" id="ARBA00022737"/>
    </source>
</evidence>
<keyword evidence="2" id="KW-0677">Repeat</keyword>
<dbReference type="Gene3D" id="3.30.160.60">
    <property type="entry name" value="Classic Zinc Finger"/>
    <property type="match status" value="2"/>
</dbReference>
<comment type="caution">
    <text evidence="8">The sequence shown here is derived from an EMBL/GenBank/DDBJ whole genome shotgun (WGS) entry which is preliminary data.</text>
</comment>
<feature type="domain" description="C2H2-type" evidence="7">
    <location>
        <begin position="1155"/>
        <end position="1182"/>
    </location>
</feature>
<dbReference type="SMART" id="SM00355">
    <property type="entry name" value="ZnF_C2H2"/>
    <property type="match status" value="7"/>
</dbReference>
<protein>
    <recommendedName>
        <fullName evidence="7">C2H2-type domain-containing protein</fullName>
    </recommendedName>
</protein>
<keyword evidence="1" id="KW-0479">Metal-binding</keyword>
<feature type="region of interest" description="Disordered" evidence="6">
    <location>
        <begin position="1274"/>
        <end position="1304"/>
    </location>
</feature>
<keyword evidence="3 5" id="KW-0863">Zinc-finger</keyword>
<feature type="region of interest" description="Disordered" evidence="6">
    <location>
        <begin position="971"/>
        <end position="993"/>
    </location>
</feature>
<evidence type="ECO:0000256" key="6">
    <source>
        <dbReference type="SAM" id="MobiDB-lite"/>
    </source>
</evidence>
<feature type="compositionally biased region" description="Basic residues" evidence="6">
    <location>
        <begin position="647"/>
        <end position="658"/>
    </location>
</feature>
<proteinExistence type="predicted"/>
<feature type="domain" description="C2H2-type" evidence="7">
    <location>
        <begin position="108"/>
        <end position="135"/>
    </location>
</feature>
<name>A0A8T2N518_9TELE</name>
<feature type="compositionally biased region" description="Polar residues" evidence="6">
    <location>
        <begin position="555"/>
        <end position="567"/>
    </location>
</feature>
<keyword evidence="4" id="KW-0862">Zinc</keyword>
<feature type="compositionally biased region" description="Acidic residues" evidence="6">
    <location>
        <begin position="585"/>
        <end position="610"/>
    </location>
</feature>
<dbReference type="SUPFAM" id="SSF57667">
    <property type="entry name" value="beta-beta-alpha zinc fingers"/>
    <property type="match status" value="3"/>
</dbReference>
<feature type="compositionally biased region" description="Low complexity" evidence="6">
    <location>
        <begin position="630"/>
        <end position="644"/>
    </location>
</feature>
<dbReference type="EMBL" id="JAFBMS010000312">
    <property type="protein sequence ID" value="KAG9331637.1"/>
    <property type="molecule type" value="Genomic_DNA"/>
</dbReference>
<evidence type="ECO:0000256" key="3">
    <source>
        <dbReference type="ARBA" id="ARBA00022771"/>
    </source>
</evidence>
<dbReference type="PANTHER" id="PTHR24409">
    <property type="entry name" value="ZINC FINGER PROTEIN 142"/>
    <property type="match status" value="1"/>
</dbReference>
<feature type="compositionally biased region" description="Low complexity" evidence="6">
    <location>
        <begin position="975"/>
        <end position="990"/>
    </location>
</feature>
<accession>A0A8T2N518</accession>
<evidence type="ECO:0000256" key="5">
    <source>
        <dbReference type="PROSITE-ProRule" id="PRU00042"/>
    </source>
</evidence>
<reference evidence="8" key="1">
    <citation type="thesis" date="2021" institute="BYU ScholarsArchive" country="Provo, UT, USA">
        <title>Applications of and Algorithms for Genome Assembly and Genomic Analyses with an Emphasis on Marine Teleosts.</title>
        <authorList>
            <person name="Pickett B.D."/>
        </authorList>
    </citation>
    <scope>NUCLEOTIDE SEQUENCE</scope>
    <source>
        <strain evidence="8">HI-2016</strain>
    </source>
</reference>
<evidence type="ECO:0000313" key="9">
    <source>
        <dbReference type="Proteomes" id="UP000824540"/>
    </source>
</evidence>
<dbReference type="InterPro" id="IPR013087">
    <property type="entry name" value="Znf_C2H2_type"/>
</dbReference>
<dbReference type="Proteomes" id="UP000824540">
    <property type="component" value="Unassembled WGS sequence"/>
</dbReference>
<feature type="compositionally biased region" description="Acidic residues" evidence="6">
    <location>
        <begin position="619"/>
        <end position="629"/>
    </location>
</feature>
<evidence type="ECO:0000259" key="7">
    <source>
        <dbReference type="PROSITE" id="PS50157"/>
    </source>
</evidence>
<dbReference type="Pfam" id="PF00096">
    <property type="entry name" value="zf-C2H2"/>
    <property type="match status" value="2"/>
</dbReference>
<keyword evidence="9" id="KW-1185">Reference proteome</keyword>
<evidence type="ECO:0000256" key="4">
    <source>
        <dbReference type="ARBA" id="ARBA00022833"/>
    </source>
</evidence>
<evidence type="ECO:0000313" key="8">
    <source>
        <dbReference type="EMBL" id="KAG9331637.1"/>
    </source>
</evidence>
<evidence type="ECO:0000256" key="1">
    <source>
        <dbReference type="ARBA" id="ARBA00022723"/>
    </source>
</evidence>
<feature type="domain" description="C2H2-type" evidence="7">
    <location>
        <begin position="1210"/>
        <end position="1242"/>
    </location>
</feature>
<feature type="compositionally biased region" description="Polar residues" evidence="6">
    <location>
        <begin position="1295"/>
        <end position="1304"/>
    </location>
</feature>
<dbReference type="InterPro" id="IPR036236">
    <property type="entry name" value="Znf_C2H2_sf"/>
</dbReference>
<dbReference type="PROSITE" id="PS00028">
    <property type="entry name" value="ZINC_FINGER_C2H2_1"/>
    <property type="match status" value="3"/>
</dbReference>
<feature type="region of interest" description="Disordered" evidence="6">
    <location>
        <begin position="778"/>
        <end position="816"/>
    </location>
</feature>
<organism evidence="8 9">
    <name type="scientific">Albula glossodonta</name>
    <name type="common">roundjaw bonefish</name>
    <dbReference type="NCBI Taxonomy" id="121402"/>
    <lineage>
        <taxon>Eukaryota</taxon>
        <taxon>Metazoa</taxon>
        <taxon>Chordata</taxon>
        <taxon>Craniata</taxon>
        <taxon>Vertebrata</taxon>
        <taxon>Euteleostomi</taxon>
        <taxon>Actinopterygii</taxon>
        <taxon>Neopterygii</taxon>
        <taxon>Teleostei</taxon>
        <taxon>Albuliformes</taxon>
        <taxon>Albulidae</taxon>
        <taxon>Albula</taxon>
    </lineage>
</organism>
<feature type="compositionally biased region" description="Polar residues" evidence="6">
    <location>
        <begin position="669"/>
        <end position="724"/>
    </location>
</feature>
<feature type="compositionally biased region" description="Basic and acidic residues" evidence="6">
    <location>
        <begin position="725"/>
        <end position="734"/>
    </location>
</feature>
<sequence length="1313" mass="139367">METFDGSSVAMEMAFPIEVVSEEVVTQGEVGVEAESNTAMECLMSSQSASSQSVLSKFRKELSSLDDSSEDDDGHIPNPSVRGLYVSGQNAAEEGSVDLWAGGVKDDCLCWECGKRFRSLEHLMIHFRTHKASVRCNMCQVTFNRVVSLNLHLDNVHSNISLQCPDCGFTCDSKWDLNEHLGTHIEPPVHLLVIKSKSKAKQATPPSVRTGQQKKMEMHPENEEAVTAPVPVSVPVSVPVPPSAPESVCLPVSVPRPVAYIMPAAVSLPKAIPVSLSAPVSVPRTVPVTLSTPVSVARPTAVTLSTPVSVSQTIPVTLSAPESLPKPVPVALSAPVSVPKSLPVTHSAPITVSLPVPVTVSTTISMSLPVTGSARAPVSVPKTVPEPVSLPVPVCGPVAGPTLSTSTNSSGMTPPLWQQMDLPGSVAMDHNYNNRAIVPGNGSQPHSYALWTRHTEMPSKVFPQDSQPENAQQKKFHLFVFRNMVRPKDQESGKEEARGGKRDMLEVEKKMVMDEKKGREMDRAEMEVEVDNEMIEDEDVKPDMSSLIPPLPQPDSISSRDANTSMKVKQEAVNAYSEVVPWEGEPIEDDDDLDLDPPDEEDKEEEEEEHDVPTVAWDSDYDPAEDSDASSESISSGNSSGSSYTPHKPRGKGVRTRTKGPAAGKKPTSALSLQVTPSTGSPSMSLQGGGAQQQISNPQPVQVQTPAKQSINVTVAQSLSQSEPNEPKVPDRPIRRPSRMYACDRCREVFPEQVTYRRHHCPFKITFTTTGALRTWGSPALGPPAVPTSLATSAQKPTPAPNPKPNPSPNQPPVATMAVPAAGSLVSNSGSVPMSGSSGAVKVTQMAIPVPIPCSVQNSTLVSSLAVSGGPAFTLPSIVLPSPGPSAQSGSRPLMATVVFNGSGPGRMARLVLQSQGLTFPTPTLSQTQPMRLSVPAAQNNALAAAQTPPPVRLANLVLGGIIQPQTLVQPQRLASTSPSGPSSAPAPVSITTPTLVTSPAPVIVPTRAANLGPVIGPAPTATPVPMTSPVPTPVSAVVPASGLIPTFKTAPTPVTTPSLKTVTTQVTSFAPMTSPMPTTTSILAPASAQVPAPKTVPAPLTTPTPLPALTPAPLGPNPSPTTEPLKILGLFVNRSQELALQQRLQKSWRSKGTFLCRHCGAISRQPSLGVRHRYLHRGSRPHRCPCGRAFPRRLHLLRHQVQHAEATRFVCAPCGQTFVGAGCLARHKQGRDNLRKSGTLPSAKAQAKKDCCKPFSCDCGQRFQRPAAFLWHKLKNPKRPGAGGGLKKHGNPRPGQSFTSAASQIANWQLTD</sequence>
<feature type="region of interest" description="Disordered" evidence="6">
    <location>
        <begin position="539"/>
        <end position="736"/>
    </location>
</feature>
<dbReference type="GO" id="GO:0008270">
    <property type="term" value="F:zinc ion binding"/>
    <property type="evidence" value="ECO:0007669"/>
    <property type="project" value="UniProtKB-KW"/>
</dbReference>